<dbReference type="SUPFAM" id="SSF48317">
    <property type="entry name" value="Acid phosphatase/Vanadium-dependent haloperoxidase"/>
    <property type="match status" value="1"/>
</dbReference>
<dbReference type="PANTHER" id="PTHR14969">
    <property type="entry name" value="SPHINGOSINE-1-PHOSPHATE PHOSPHOHYDROLASE"/>
    <property type="match status" value="1"/>
</dbReference>
<organism evidence="3 4">
    <name type="scientific">Geodermatophilus nigrescens</name>
    <dbReference type="NCBI Taxonomy" id="1070870"/>
    <lineage>
        <taxon>Bacteria</taxon>
        <taxon>Bacillati</taxon>
        <taxon>Actinomycetota</taxon>
        <taxon>Actinomycetes</taxon>
        <taxon>Geodermatophilales</taxon>
        <taxon>Geodermatophilaceae</taxon>
        <taxon>Geodermatophilus</taxon>
    </lineage>
</organism>
<dbReference type="Gene3D" id="1.20.144.10">
    <property type="entry name" value="Phosphatidic acid phosphatase type 2/haloperoxidase"/>
    <property type="match status" value="1"/>
</dbReference>
<evidence type="ECO:0000259" key="2">
    <source>
        <dbReference type="SMART" id="SM00014"/>
    </source>
</evidence>
<dbReference type="CDD" id="cd03392">
    <property type="entry name" value="PAP2_like_2"/>
    <property type="match status" value="1"/>
</dbReference>
<keyword evidence="1" id="KW-0472">Membrane</keyword>
<dbReference type="RefSeq" id="WP_073418508.1">
    <property type="nucleotide sequence ID" value="NZ_FQVX01000001.1"/>
</dbReference>
<dbReference type="Proteomes" id="UP000184471">
    <property type="component" value="Unassembled WGS sequence"/>
</dbReference>
<dbReference type="InterPro" id="IPR036938">
    <property type="entry name" value="PAP2/HPO_sf"/>
</dbReference>
<feature type="transmembrane region" description="Helical" evidence="1">
    <location>
        <begin position="178"/>
        <end position="199"/>
    </location>
</feature>
<dbReference type="Pfam" id="PF01569">
    <property type="entry name" value="PAP2"/>
    <property type="match status" value="1"/>
</dbReference>
<dbReference type="EMBL" id="FQVX01000001">
    <property type="protein sequence ID" value="SHF71870.1"/>
    <property type="molecule type" value="Genomic_DNA"/>
</dbReference>
<protein>
    <submittedName>
        <fullName evidence="3">Undecaprenyl-diphosphatase</fullName>
    </submittedName>
</protein>
<proteinExistence type="predicted"/>
<dbReference type="PANTHER" id="PTHR14969:SF13">
    <property type="entry name" value="AT30094P"/>
    <property type="match status" value="1"/>
</dbReference>
<dbReference type="AlphaFoldDB" id="A0A1M5DY51"/>
<keyword evidence="4" id="KW-1185">Reference proteome</keyword>
<evidence type="ECO:0000313" key="4">
    <source>
        <dbReference type="Proteomes" id="UP000184471"/>
    </source>
</evidence>
<feature type="domain" description="Phosphatidic acid phosphatase type 2/haloperoxidase" evidence="2">
    <location>
        <begin position="105"/>
        <end position="220"/>
    </location>
</feature>
<dbReference type="SMART" id="SM00014">
    <property type="entry name" value="acidPPc"/>
    <property type="match status" value="1"/>
</dbReference>
<accession>A0A1M5DY51</accession>
<keyword evidence="1" id="KW-1133">Transmembrane helix</keyword>
<feature type="transmembrane region" description="Helical" evidence="1">
    <location>
        <begin position="105"/>
        <end position="126"/>
    </location>
</feature>
<reference evidence="3 4" key="1">
    <citation type="submission" date="2016-11" db="EMBL/GenBank/DDBJ databases">
        <authorList>
            <person name="Jaros S."/>
            <person name="Januszkiewicz K."/>
            <person name="Wedrychowicz H."/>
        </authorList>
    </citation>
    <scope>NUCLEOTIDE SEQUENCE [LARGE SCALE GENOMIC DNA]</scope>
    <source>
        <strain evidence="3 4">DSM 45408</strain>
    </source>
</reference>
<feature type="transmembrane region" description="Helical" evidence="1">
    <location>
        <begin position="152"/>
        <end position="171"/>
    </location>
</feature>
<sequence length="243" mass="25798">MTTVARAPAPRSRPVTHPRPRRRAVVALAGLLALFYAGLTAAVVLGDHLPDLDTAVLRWQPAARWPALEPLVDAWVLLGQRAICLAIAVAALLPRTLRERDLRPLLVLGLATLLVNVTVGSVKHLLGRLGPLQLGHGALAPGGSEVFTDGTIFPSGHTANAVVTWGVLAFLARRGRRWAAGLAVLLAVTVGLTTVYLGTHWVSDVLAGWVAGGLVLLVVHLCRPALDRAPRWPRGTGRRAGPR</sequence>
<dbReference type="InterPro" id="IPR000326">
    <property type="entry name" value="PAP2/HPO"/>
</dbReference>
<evidence type="ECO:0000256" key="1">
    <source>
        <dbReference type="SAM" id="Phobius"/>
    </source>
</evidence>
<keyword evidence="1" id="KW-0812">Transmembrane</keyword>
<feature type="transmembrane region" description="Helical" evidence="1">
    <location>
        <begin position="205"/>
        <end position="226"/>
    </location>
</feature>
<name>A0A1M5DY51_9ACTN</name>
<feature type="transmembrane region" description="Helical" evidence="1">
    <location>
        <begin position="74"/>
        <end position="93"/>
    </location>
</feature>
<gene>
    <name evidence="3" type="ORF">SAMN05444351_0574</name>
</gene>
<evidence type="ECO:0000313" key="3">
    <source>
        <dbReference type="EMBL" id="SHF71870.1"/>
    </source>
</evidence>
<dbReference type="STRING" id="1070870.SAMN05444351_0574"/>